<gene>
    <name evidence="2" type="ORF">ERS450000_05635</name>
</gene>
<dbReference type="EC" id="2.1.1.-" evidence="2"/>
<evidence type="ECO:0000259" key="1">
    <source>
        <dbReference type="Pfam" id="PF08241"/>
    </source>
</evidence>
<dbReference type="InterPro" id="IPR029063">
    <property type="entry name" value="SAM-dependent_MTases_sf"/>
</dbReference>
<dbReference type="SUPFAM" id="SSF53335">
    <property type="entry name" value="S-adenosyl-L-methionine-dependent methyltransferases"/>
    <property type="match status" value="1"/>
</dbReference>
<reference evidence="3" key="1">
    <citation type="submission" date="2015-03" db="EMBL/GenBank/DDBJ databases">
        <authorList>
            <consortium name="Pathogen Informatics"/>
        </authorList>
    </citation>
    <scope>NUCLEOTIDE SEQUENCE [LARGE SCALE GENOMIC DNA]</scope>
    <source>
        <strain evidence="3">NCTC11134</strain>
        <plasmid evidence="3">2</plasmid>
    </source>
</reference>
<dbReference type="CDD" id="cd02440">
    <property type="entry name" value="AdoMet_MTases"/>
    <property type="match status" value="1"/>
</dbReference>
<keyword evidence="2" id="KW-0489">Methyltransferase</keyword>
<dbReference type="PANTHER" id="PTHR43861">
    <property type="entry name" value="TRANS-ACONITATE 2-METHYLTRANSFERASE-RELATED"/>
    <property type="match status" value="1"/>
</dbReference>
<accession>A0A0H5P8D5</accession>
<dbReference type="AlphaFoldDB" id="A0A0H5P8D5"/>
<sequence length="306" mass="32801">MTLPYVKLLVGNLVYAVSRKPLRATPGRTPTSNVDGMSEAVIPAAVGDDEVMTADTGGEQTLPLTGERTVPGIAEENYWFRRHEVVYARLLSRCAGKTVLEAGSGEGYGADMIAGVAAAVVGLDYDASAAAHVRGRYPRVRMIRGNLAALPLPDAAVDVVVNFQVIEHLWDQSQFLRECLRVLRPGGELLISTPNRITFSPGRDTPLNPFHTRELNAAELDELLVEAGFRVESMTGVHHGATLRALDTKHGGSFIDAQIQRALAGQPWPAELTADVAAVTIDDFDLRADDIDASLDLVAVAVKPGS</sequence>
<dbReference type="GO" id="GO:0008757">
    <property type="term" value="F:S-adenosylmethionine-dependent methyltransferase activity"/>
    <property type="evidence" value="ECO:0007669"/>
    <property type="project" value="InterPro"/>
</dbReference>
<keyword evidence="2" id="KW-0614">Plasmid</keyword>
<dbReference type="Gene3D" id="3.40.50.150">
    <property type="entry name" value="Vaccinia Virus protein VP39"/>
    <property type="match status" value="1"/>
</dbReference>
<organism evidence="2 3">
    <name type="scientific">Nocardia farcinica</name>
    <dbReference type="NCBI Taxonomy" id="37329"/>
    <lineage>
        <taxon>Bacteria</taxon>
        <taxon>Bacillati</taxon>
        <taxon>Actinomycetota</taxon>
        <taxon>Actinomycetes</taxon>
        <taxon>Mycobacteriales</taxon>
        <taxon>Nocardiaceae</taxon>
        <taxon>Nocardia</taxon>
    </lineage>
</organism>
<dbReference type="KEGG" id="nfr:ERS450000_05635"/>
<dbReference type="InterPro" id="IPR013216">
    <property type="entry name" value="Methyltransf_11"/>
</dbReference>
<dbReference type="Pfam" id="PF08241">
    <property type="entry name" value="Methyltransf_11"/>
    <property type="match status" value="1"/>
</dbReference>
<proteinExistence type="predicted"/>
<dbReference type="Proteomes" id="UP000057820">
    <property type="component" value="Plasmid 2"/>
</dbReference>
<name>A0A0H5P8D5_NOCFR</name>
<protein>
    <submittedName>
        <fullName evidence="2">Probable S-adenosylmethionine-dependent methyltransferase MSMEG_2350</fullName>
        <ecNumber evidence="2">2.1.1.-</ecNumber>
    </submittedName>
</protein>
<evidence type="ECO:0000313" key="2">
    <source>
        <dbReference type="EMBL" id="CRY83698.1"/>
    </source>
</evidence>
<evidence type="ECO:0000313" key="3">
    <source>
        <dbReference type="Proteomes" id="UP000057820"/>
    </source>
</evidence>
<dbReference type="EMBL" id="LN868939">
    <property type="protein sequence ID" value="CRY83698.1"/>
    <property type="molecule type" value="Genomic_DNA"/>
</dbReference>
<dbReference type="GO" id="GO:0032259">
    <property type="term" value="P:methylation"/>
    <property type="evidence" value="ECO:0007669"/>
    <property type="project" value="UniProtKB-KW"/>
</dbReference>
<keyword evidence="2" id="KW-0808">Transferase</keyword>
<feature type="domain" description="Methyltransferase type 11" evidence="1">
    <location>
        <begin position="100"/>
        <end position="191"/>
    </location>
</feature>
<geneLocation type="plasmid" evidence="2">
    <name>2</name>
</geneLocation>